<keyword evidence="3" id="KW-1185">Reference proteome</keyword>
<sequence>MVLPYTSRADLEDERDGYSTLSLFQGPIVATIILSTPKSECGVTALLQDWKYFLTGKKGKNGEITFTSCDFVMPSDHLTPEENVLLLELMYHPEKCKEKDDEKSVKENEKSVEENGEEKMEESGGKKAEDTEENSSGENGEEKVEESGGKKAEDTEENSSGENGEEKVEESGGKKAEDTEENSSGENVLPSSERD</sequence>
<dbReference type="EMBL" id="KN734479">
    <property type="protein sequence ID" value="KIH57346.1"/>
    <property type="molecule type" value="Genomic_DNA"/>
</dbReference>
<name>A0A0C2GJX5_9BILA</name>
<reference evidence="2 3" key="1">
    <citation type="submission" date="2013-12" db="EMBL/GenBank/DDBJ databases">
        <title>Draft genome of the parsitic nematode Ancylostoma duodenale.</title>
        <authorList>
            <person name="Mitreva M."/>
        </authorList>
    </citation>
    <scope>NUCLEOTIDE SEQUENCE [LARGE SCALE GENOMIC DNA]</scope>
    <source>
        <strain evidence="2 3">Zhejiang</strain>
    </source>
</reference>
<evidence type="ECO:0000313" key="3">
    <source>
        <dbReference type="Proteomes" id="UP000054047"/>
    </source>
</evidence>
<accession>A0A0C2GJX5</accession>
<feature type="compositionally biased region" description="Polar residues" evidence="1">
    <location>
        <begin position="184"/>
        <end position="195"/>
    </location>
</feature>
<dbReference type="AlphaFoldDB" id="A0A0C2GJX5"/>
<dbReference type="Gene3D" id="2.40.50.120">
    <property type="match status" value="1"/>
</dbReference>
<feature type="compositionally biased region" description="Basic and acidic residues" evidence="1">
    <location>
        <begin position="96"/>
        <end position="129"/>
    </location>
</feature>
<dbReference type="SUPFAM" id="SSF50242">
    <property type="entry name" value="TIMP-like"/>
    <property type="match status" value="1"/>
</dbReference>
<feature type="compositionally biased region" description="Basic and acidic residues" evidence="1">
    <location>
        <begin position="164"/>
        <end position="177"/>
    </location>
</feature>
<feature type="region of interest" description="Disordered" evidence="1">
    <location>
        <begin position="96"/>
        <end position="195"/>
    </location>
</feature>
<feature type="compositionally biased region" description="Basic and acidic residues" evidence="1">
    <location>
        <begin position="140"/>
        <end position="153"/>
    </location>
</feature>
<dbReference type="InterPro" id="IPR008993">
    <property type="entry name" value="TIMP-like_OB-fold"/>
</dbReference>
<evidence type="ECO:0000256" key="1">
    <source>
        <dbReference type="SAM" id="MobiDB-lite"/>
    </source>
</evidence>
<evidence type="ECO:0000313" key="2">
    <source>
        <dbReference type="EMBL" id="KIH57346.1"/>
    </source>
</evidence>
<dbReference type="OrthoDB" id="6041373at2759"/>
<gene>
    <name evidence="2" type="ORF">ANCDUO_12464</name>
</gene>
<protein>
    <submittedName>
        <fullName evidence="2">Uncharacterized protein</fullName>
    </submittedName>
</protein>
<dbReference type="Proteomes" id="UP000054047">
    <property type="component" value="Unassembled WGS sequence"/>
</dbReference>
<organism evidence="2 3">
    <name type="scientific">Ancylostoma duodenale</name>
    <dbReference type="NCBI Taxonomy" id="51022"/>
    <lineage>
        <taxon>Eukaryota</taxon>
        <taxon>Metazoa</taxon>
        <taxon>Ecdysozoa</taxon>
        <taxon>Nematoda</taxon>
        <taxon>Chromadorea</taxon>
        <taxon>Rhabditida</taxon>
        <taxon>Rhabditina</taxon>
        <taxon>Rhabditomorpha</taxon>
        <taxon>Strongyloidea</taxon>
        <taxon>Ancylostomatidae</taxon>
        <taxon>Ancylostomatinae</taxon>
        <taxon>Ancylostoma</taxon>
    </lineage>
</organism>
<proteinExistence type="predicted"/>